<dbReference type="PANTHER" id="PTHR42879">
    <property type="entry name" value="3-OXOACYL-(ACYL-CARRIER-PROTEIN) REDUCTASE"/>
    <property type="match status" value="1"/>
</dbReference>
<gene>
    <name evidence="2" type="ORF">ACFP2T_17580</name>
</gene>
<evidence type="ECO:0000313" key="3">
    <source>
        <dbReference type="Proteomes" id="UP001596203"/>
    </source>
</evidence>
<dbReference type="RefSeq" id="WP_377422933.1">
    <property type="nucleotide sequence ID" value="NZ_JBHSPR010000011.1"/>
</dbReference>
<dbReference type="PANTHER" id="PTHR42879:SF2">
    <property type="entry name" value="3-OXOACYL-[ACYL-CARRIER-PROTEIN] REDUCTASE FABG"/>
    <property type="match status" value="1"/>
</dbReference>
<dbReference type="SUPFAM" id="SSF51735">
    <property type="entry name" value="NAD(P)-binding Rossmann-fold domains"/>
    <property type="match status" value="1"/>
</dbReference>
<dbReference type="PRINTS" id="PR00080">
    <property type="entry name" value="SDRFAMILY"/>
</dbReference>
<dbReference type="PRINTS" id="PR00081">
    <property type="entry name" value="GDHRDH"/>
</dbReference>
<dbReference type="CDD" id="cd05233">
    <property type="entry name" value="SDR_c"/>
    <property type="match status" value="1"/>
</dbReference>
<keyword evidence="3" id="KW-1185">Reference proteome</keyword>
<dbReference type="Gene3D" id="3.40.50.720">
    <property type="entry name" value="NAD(P)-binding Rossmann-like Domain"/>
    <property type="match status" value="1"/>
</dbReference>
<name>A0ABW1K9X5_9ACTN</name>
<accession>A0ABW1K9X5</accession>
<dbReference type="EMBL" id="JBHSPR010000011">
    <property type="protein sequence ID" value="MFC6018016.1"/>
    <property type="molecule type" value="Genomic_DNA"/>
</dbReference>
<proteinExistence type="inferred from homology"/>
<evidence type="ECO:0000313" key="2">
    <source>
        <dbReference type="EMBL" id="MFC6018016.1"/>
    </source>
</evidence>
<dbReference type="InterPro" id="IPR036291">
    <property type="entry name" value="NAD(P)-bd_dom_sf"/>
</dbReference>
<comment type="caution">
    <text evidence="2">The sequence shown here is derived from an EMBL/GenBank/DDBJ whole genome shotgun (WGS) entry which is preliminary data.</text>
</comment>
<comment type="similarity">
    <text evidence="1">Belongs to the short-chain dehydrogenases/reductases (SDR) family.</text>
</comment>
<dbReference type="Proteomes" id="UP001596203">
    <property type="component" value="Unassembled WGS sequence"/>
</dbReference>
<evidence type="ECO:0000256" key="1">
    <source>
        <dbReference type="ARBA" id="ARBA00006484"/>
    </source>
</evidence>
<sequence>MTEPTAVPGSRVLVTGGAAGIGAAIAARCRADGYHVAVIDQKPVPGGVLADLSDPDETAAALDTVLADGPVTRLVNNVGLVRPAPVEAQTLSDMDAVLALNIRLPLQCLQALLPGMKEAGHGRVVNISSRAALGKQERSAYAASKAALIGATRVWALELGRHGITVNAIGPGPIQTDLFTRSNAPDDPRTHALLQGIPVGRVGTPEDVAGATSYFLSDGSGFVTGQTLYVCGGLTIGAAPL</sequence>
<organism evidence="2 3">
    <name type="scientific">Plantactinospora solaniradicis</name>
    <dbReference type="NCBI Taxonomy" id="1723736"/>
    <lineage>
        <taxon>Bacteria</taxon>
        <taxon>Bacillati</taxon>
        <taxon>Actinomycetota</taxon>
        <taxon>Actinomycetes</taxon>
        <taxon>Micromonosporales</taxon>
        <taxon>Micromonosporaceae</taxon>
        <taxon>Plantactinospora</taxon>
    </lineage>
</organism>
<reference evidence="3" key="1">
    <citation type="journal article" date="2019" name="Int. J. Syst. Evol. Microbiol.">
        <title>The Global Catalogue of Microorganisms (GCM) 10K type strain sequencing project: providing services to taxonomists for standard genome sequencing and annotation.</title>
        <authorList>
            <consortium name="The Broad Institute Genomics Platform"/>
            <consortium name="The Broad Institute Genome Sequencing Center for Infectious Disease"/>
            <person name="Wu L."/>
            <person name="Ma J."/>
        </authorList>
    </citation>
    <scope>NUCLEOTIDE SEQUENCE [LARGE SCALE GENOMIC DNA]</scope>
    <source>
        <strain evidence="3">ZS-35-S2</strain>
    </source>
</reference>
<dbReference type="Pfam" id="PF13561">
    <property type="entry name" value="adh_short_C2"/>
    <property type="match status" value="1"/>
</dbReference>
<dbReference type="InterPro" id="IPR050259">
    <property type="entry name" value="SDR"/>
</dbReference>
<protein>
    <submittedName>
        <fullName evidence="2">SDR family oxidoreductase</fullName>
    </submittedName>
</protein>
<dbReference type="InterPro" id="IPR002347">
    <property type="entry name" value="SDR_fam"/>
</dbReference>